<organism evidence="3 4">
    <name type="scientific">Gonium pectorale</name>
    <name type="common">Green alga</name>
    <dbReference type="NCBI Taxonomy" id="33097"/>
    <lineage>
        <taxon>Eukaryota</taxon>
        <taxon>Viridiplantae</taxon>
        <taxon>Chlorophyta</taxon>
        <taxon>core chlorophytes</taxon>
        <taxon>Chlorophyceae</taxon>
        <taxon>CS clade</taxon>
        <taxon>Chlamydomonadales</taxon>
        <taxon>Volvocaceae</taxon>
        <taxon>Gonium</taxon>
    </lineage>
</organism>
<dbReference type="SUPFAM" id="SSF57997">
    <property type="entry name" value="Tropomyosin"/>
    <property type="match status" value="1"/>
</dbReference>
<feature type="compositionally biased region" description="Low complexity" evidence="2">
    <location>
        <begin position="1856"/>
        <end position="1891"/>
    </location>
</feature>
<evidence type="ECO:0000313" key="3">
    <source>
        <dbReference type="EMBL" id="KXZ49744.1"/>
    </source>
</evidence>
<feature type="coiled-coil region" evidence="1">
    <location>
        <begin position="811"/>
        <end position="852"/>
    </location>
</feature>
<feature type="region of interest" description="Disordered" evidence="2">
    <location>
        <begin position="1531"/>
        <end position="1618"/>
    </location>
</feature>
<dbReference type="EMBL" id="LSYV01000020">
    <property type="protein sequence ID" value="KXZ49744.1"/>
    <property type="molecule type" value="Genomic_DNA"/>
</dbReference>
<feature type="compositionally biased region" description="Low complexity" evidence="2">
    <location>
        <begin position="1229"/>
        <end position="1240"/>
    </location>
</feature>
<evidence type="ECO:0000256" key="2">
    <source>
        <dbReference type="SAM" id="MobiDB-lite"/>
    </source>
</evidence>
<evidence type="ECO:0000313" key="4">
    <source>
        <dbReference type="Proteomes" id="UP000075714"/>
    </source>
</evidence>
<name>A0A150GIZ1_GONPE</name>
<feature type="region of interest" description="Disordered" evidence="2">
    <location>
        <begin position="1856"/>
        <end position="1907"/>
    </location>
</feature>
<feature type="compositionally biased region" description="Low complexity" evidence="2">
    <location>
        <begin position="1576"/>
        <end position="1603"/>
    </location>
</feature>
<dbReference type="Proteomes" id="UP000075714">
    <property type="component" value="Unassembled WGS sequence"/>
</dbReference>
<reference evidence="4" key="1">
    <citation type="journal article" date="2016" name="Nat. Commun.">
        <title>The Gonium pectorale genome demonstrates co-option of cell cycle regulation during the evolution of multicellularity.</title>
        <authorList>
            <person name="Hanschen E.R."/>
            <person name="Marriage T.N."/>
            <person name="Ferris P.J."/>
            <person name="Hamaji T."/>
            <person name="Toyoda A."/>
            <person name="Fujiyama A."/>
            <person name="Neme R."/>
            <person name="Noguchi H."/>
            <person name="Minakuchi Y."/>
            <person name="Suzuki M."/>
            <person name="Kawai-Toyooka H."/>
            <person name="Smith D.R."/>
            <person name="Sparks H."/>
            <person name="Anderson J."/>
            <person name="Bakaric R."/>
            <person name="Luria V."/>
            <person name="Karger A."/>
            <person name="Kirschner M.W."/>
            <person name="Durand P.M."/>
            <person name="Michod R.E."/>
            <person name="Nozaki H."/>
            <person name="Olson B.J."/>
        </authorList>
    </citation>
    <scope>NUCLEOTIDE SEQUENCE [LARGE SCALE GENOMIC DNA]</scope>
    <source>
        <strain evidence="4">NIES-2863</strain>
    </source>
</reference>
<feature type="compositionally biased region" description="Low complexity" evidence="2">
    <location>
        <begin position="310"/>
        <end position="328"/>
    </location>
</feature>
<feature type="compositionally biased region" description="Polar residues" evidence="2">
    <location>
        <begin position="1736"/>
        <end position="1755"/>
    </location>
</feature>
<feature type="compositionally biased region" description="Basic residues" evidence="2">
    <location>
        <begin position="1241"/>
        <end position="1256"/>
    </location>
</feature>
<feature type="region of interest" description="Disordered" evidence="2">
    <location>
        <begin position="1203"/>
        <end position="1311"/>
    </location>
</feature>
<comment type="caution">
    <text evidence="3">The sequence shown here is derived from an EMBL/GenBank/DDBJ whole genome shotgun (WGS) entry which is preliminary data.</text>
</comment>
<feature type="region of interest" description="Disordered" evidence="2">
    <location>
        <begin position="1735"/>
        <end position="1838"/>
    </location>
</feature>
<feature type="compositionally biased region" description="Pro residues" evidence="2">
    <location>
        <begin position="1892"/>
        <end position="1904"/>
    </location>
</feature>
<sequence length="2282" mass="236844">MVTSSPGMEQLDAPAVEAPSEEQPESAAPEVELLPPAVPTFKLPVPDAVPLLVPLVGGAAINLDLDGSDQEAQMALIERYLQLMGVGWQPPGAPAPSAAVAAAPAPAAGAAALPPAVEGGALSALGGEQRLESRFSEMHGLPAPTVTDDGGPRPPSPRFDVRKRQAAQPAATAAGARGGGGGGPVTALAALGLDRSSLARRAIPDALINAIHRGLAANATAFFRTWVAERRRLAVLTHASGPAVPLADRLLAFITGVEGELTDGSSLPYMDEIRNAKDVQAVLDSFRPASPPPHQPFHHELIYMRRRQQQEGAEGDGAAATAEGPRPTTAEEEAELAVLMDLDKITDMASAGNVAGLRALLRGLVGALDYSRTSLKQRLAVEGERAQREWARATEARRAADKLREQLVARNKLLAERGAELEAACRRATAAEEALVTERAVVAGLRGQLRQLTADYEAQNRGLRAGLEARVELPEGLKLSSIADSDHQLGSQLAALRSDLALSELSRQQERAVAAQLRVMLDSVRGTVDMHAARAAAAAAEAERLKQLLAATQDSANANTTGLILLQQQLDHERAAHRRTTEQLQSVSWKVDHARTTAVDIRARAAHGMRRLQVALADMNLRAAKAELQLCDVNGTLQHTQRMLEQATNGWEALKDRNARLDAEIEDMRQSTVAAGQAAKRAEDARHQAEQKLKTAEARIEQLQQKVMQDAQVVVEGKAASSRLEVLEKEHADLSTAHSELRAEHTSLEEAHAALTTEVEAARVRLAELELKREELEQLTVKHEALVGANTVLEAQHAEQIKANYQLVAELNNLKRHADVLETQCAEMREQVERTELDLEAEKDKHRHTKNELDITAAHRDGYINRCEDLQGKIDKMDILLSAAQDDINRCRRAVELAESQRAEAFAMRDAWSRVRLLLSCDVREYLSAIGGQVDSLATHLSDLRVRLTELQSRLLDLTPAVLEGTGVDLPAVRFEESQKVCDSLFKVVSSASQLLETQAAVRKGLMEQLENVEVGLQSRLLSTTEYWRQVLNLARATPKSMVQMVERMTGQMCRELELDPANPLSKMVPIGVLEEAGVMLSSTHEKVGGLRSDADVAKAQQQAAAQLLEHEREVSAARATEFQALVDALSREVNRLKARVGSLEANNAMQQRVTADMQRMLTDAEWKVAKAQEREALTGIRNMVPVGRETKAVQTVHSDLYVLTGGPGTGPSRPQSPVCGPGGERRSQLSLALSASPSMHSHHTHSQSQLLRHRSLPGEGAPEGSRGPSPEGEESEGEAPASLPPLSASSSPAATARGGGGVGGGPLRSSGSGALVATSARGHSNLSRSSTAVQAGVGASGPLVALDPSSVMLDLPAGPSSAPVLPLAAPLDQGPPSGRGPSGGSAPRPALVLPPTTGSPPSSGGPAVAFAVLPPSAAAPSPRQRRSRRGPEHPPGLHASAAESSWLSSAPSLGSVASAGSVGSEAAAHTGGAADGGDVSDHSASGRGGGGGGTVTFASEEEELDAPESPMLALRARSVTAAAAASFAAAGSGSGSHHGMPHRSGSSVLLGGPGAAPVSLPARLDTAGASPFGTSSRPGASSAASSRPGSPAIALAPTSPGALAPPPPLPAPLTPSGIPHGWQHAPWDWLPEVAPLARAAGAAAFSSQAFLELIADIYYTKGLHDQVSAAAAFPATPMQQYIGAYFEARYGPRGSSPPAAEQALAQLLASLEAHSALYEVVLFARVAGLQAWTGKANQSRRNSAMSRPSTSRPLPQSPGGGFSRPGTSRPSHAGLQPLSPYAAPPSPSATSASGAAPGGLPPSCPSPRSSLAGPASRVASAHRPSIRTASARNSAIGAPPSSGLGLALVPAGSPPGLDLPAPGPAPAAGGPARCSRSSSPRAAALSAASSPAPPPVPSPPPAKRPLRVRPEALVSEQLGRALEGLSEVPGMEPLSRFVHSGRLLARLQAADLGAPLLEEQHPELFFVVQRVCTALGLADLPELFVREALPHGHHTMLLQLPSVATSALGLLAEPDVDRPPGAQAGGQGGPASTQAGGWRRRAALVLTPALVAAAPLAASPPPAACPLDFEELQALLGAALTPMAMPGGTGWRYDVQASGAGAPASSGGSLPAASATEGSAAAGGGPSLLSAAEVVTIANLAALKPRAAMAALPSQLQVRWERLLGHLRTAAAAATASADRGALLVAQAAAPAVRAVFRAASCAAVAEGPEGQLGSGEELLLQAQAMPWSEEELLGTAAMPAGEVAEGGPDTRRAHALARVVLVARWAEAAEYRQALRAAVM</sequence>
<accession>A0A150GIZ1</accession>
<evidence type="ECO:0000256" key="1">
    <source>
        <dbReference type="SAM" id="Coils"/>
    </source>
</evidence>
<feature type="region of interest" description="Disordered" evidence="2">
    <location>
        <begin position="140"/>
        <end position="182"/>
    </location>
</feature>
<protein>
    <submittedName>
        <fullName evidence="3">Uncharacterized protein</fullName>
    </submittedName>
</protein>
<feature type="region of interest" description="Disordered" evidence="2">
    <location>
        <begin position="308"/>
        <end position="330"/>
    </location>
</feature>
<feature type="compositionally biased region" description="Low complexity" evidence="2">
    <location>
        <begin position="1365"/>
        <end position="1377"/>
    </location>
</feature>
<feature type="compositionally biased region" description="Pro residues" evidence="2">
    <location>
        <begin position="1604"/>
        <end position="1614"/>
    </location>
</feature>
<feature type="region of interest" description="Disordered" evidence="2">
    <location>
        <begin position="1"/>
        <end position="29"/>
    </location>
</feature>
<dbReference type="OrthoDB" id="547318at2759"/>
<feature type="coiled-coil region" evidence="1">
    <location>
        <begin position="609"/>
        <end position="786"/>
    </location>
</feature>
<feature type="compositionally biased region" description="Gly residues" evidence="2">
    <location>
        <begin position="1298"/>
        <end position="1307"/>
    </location>
</feature>
<feature type="compositionally biased region" description="Low complexity" evidence="2">
    <location>
        <begin position="1279"/>
        <end position="1295"/>
    </location>
</feature>
<proteinExistence type="predicted"/>
<feature type="region of interest" description="Disordered" evidence="2">
    <location>
        <begin position="2014"/>
        <end position="2036"/>
    </location>
</feature>
<feature type="compositionally biased region" description="Low complexity" evidence="2">
    <location>
        <begin position="1531"/>
        <end position="1548"/>
    </location>
</feature>
<keyword evidence="1" id="KW-0175">Coiled coil</keyword>
<keyword evidence="4" id="KW-1185">Reference proteome</keyword>
<feature type="region of interest" description="Disordered" evidence="2">
    <location>
        <begin position="1365"/>
        <end position="1446"/>
    </location>
</feature>
<feature type="region of interest" description="Disordered" evidence="2">
    <location>
        <begin position="1467"/>
        <end position="1497"/>
    </location>
</feature>
<feature type="compositionally biased region" description="Low complexity" evidence="2">
    <location>
        <begin position="1258"/>
        <end position="1271"/>
    </location>
</feature>
<feature type="coiled-coil region" evidence="1">
    <location>
        <begin position="1120"/>
        <end position="1147"/>
    </location>
</feature>
<feature type="compositionally biased region" description="Low complexity" evidence="2">
    <location>
        <begin position="1385"/>
        <end position="1423"/>
    </location>
</feature>
<gene>
    <name evidence="3" type="ORF">GPECTOR_19g195</name>
</gene>
<feature type="compositionally biased region" description="Low complexity" evidence="2">
    <location>
        <begin position="166"/>
        <end position="175"/>
    </location>
</feature>
<dbReference type="STRING" id="33097.A0A150GIZ1"/>